<keyword evidence="2" id="KW-0597">Phosphoprotein</keyword>
<dbReference type="InterPro" id="IPR013761">
    <property type="entry name" value="SAM/pointed_sf"/>
</dbReference>
<feature type="coiled-coil region" evidence="6">
    <location>
        <begin position="159"/>
        <end position="267"/>
    </location>
</feature>
<dbReference type="GO" id="GO:0048786">
    <property type="term" value="C:presynaptic active zone"/>
    <property type="evidence" value="ECO:0007669"/>
    <property type="project" value="TreeGrafter"/>
</dbReference>
<organism evidence="9 10">
    <name type="scientific">Amazona collaria</name>
    <name type="common">yellow-billed parrot</name>
    <dbReference type="NCBI Taxonomy" id="241587"/>
    <lineage>
        <taxon>Eukaryota</taxon>
        <taxon>Metazoa</taxon>
        <taxon>Chordata</taxon>
        <taxon>Craniata</taxon>
        <taxon>Vertebrata</taxon>
        <taxon>Euteleostomi</taxon>
        <taxon>Archelosauria</taxon>
        <taxon>Archosauria</taxon>
        <taxon>Dinosauria</taxon>
        <taxon>Saurischia</taxon>
        <taxon>Theropoda</taxon>
        <taxon>Coelurosauria</taxon>
        <taxon>Aves</taxon>
        <taxon>Neognathae</taxon>
        <taxon>Neoaves</taxon>
        <taxon>Telluraves</taxon>
        <taxon>Australaves</taxon>
        <taxon>Psittaciformes</taxon>
        <taxon>Psittacidae</taxon>
        <taxon>Amazona</taxon>
    </lineage>
</organism>
<feature type="region of interest" description="Disordered" evidence="7">
    <location>
        <begin position="398"/>
        <end position="444"/>
    </location>
</feature>
<dbReference type="Gene3D" id="1.10.150.50">
    <property type="entry name" value="Transcription Factor, Ets-1"/>
    <property type="match status" value="3"/>
</dbReference>
<name>A0A8B9IU95_9PSIT</name>
<dbReference type="FunFam" id="1.10.150.50:FF:000005">
    <property type="entry name" value="Liprin-beta-1 isoform 1"/>
    <property type="match status" value="1"/>
</dbReference>
<dbReference type="Proteomes" id="UP000694522">
    <property type="component" value="Unplaced"/>
</dbReference>
<evidence type="ECO:0000259" key="8">
    <source>
        <dbReference type="PROSITE" id="PS50105"/>
    </source>
</evidence>
<keyword evidence="3" id="KW-0677">Repeat</keyword>
<dbReference type="InterPro" id="IPR058914">
    <property type="entry name" value="LIPB1/2_CC"/>
</dbReference>
<evidence type="ECO:0000256" key="6">
    <source>
        <dbReference type="SAM" id="Coils"/>
    </source>
</evidence>
<dbReference type="PANTHER" id="PTHR12587:SF16">
    <property type="entry name" value="LIPRIN-BETA-1"/>
    <property type="match status" value="1"/>
</dbReference>
<feature type="domain" description="SAM" evidence="8">
    <location>
        <begin position="581"/>
        <end position="639"/>
    </location>
</feature>
<evidence type="ECO:0000313" key="9">
    <source>
        <dbReference type="Ensembl" id="ENSACOP00000005912.1"/>
    </source>
</evidence>
<dbReference type="InterPro" id="IPR037618">
    <property type="entry name" value="LIPB1/2_SAM_2nd"/>
</dbReference>
<dbReference type="CDD" id="cd09563">
    <property type="entry name" value="SAM_liprin-beta1_2_repeat1"/>
    <property type="match status" value="1"/>
</dbReference>
<feature type="domain" description="SAM" evidence="8">
    <location>
        <begin position="504"/>
        <end position="568"/>
    </location>
</feature>
<dbReference type="GO" id="GO:0005829">
    <property type="term" value="C:cytosol"/>
    <property type="evidence" value="ECO:0007669"/>
    <property type="project" value="UniProtKB-ARBA"/>
</dbReference>
<dbReference type="GO" id="GO:0007528">
    <property type="term" value="P:neuromuscular junction development"/>
    <property type="evidence" value="ECO:0007669"/>
    <property type="project" value="TreeGrafter"/>
</dbReference>
<feature type="region of interest" description="Disordered" evidence="7">
    <location>
        <begin position="359"/>
        <end position="380"/>
    </location>
</feature>
<dbReference type="Pfam" id="PF26022">
    <property type="entry name" value="CC_Liprin_beta"/>
    <property type="match status" value="1"/>
</dbReference>
<dbReference type="CDD" id="cd09566">
    <property type="entry name" value="SAM_liprin-beta1_2_repeat2"/>
    <property type="match status" value="1"/>
</dbReference>
<dbReference type="Ensembl" id="ENSACOT00000006126.1">
    <property type="protein sequence ID" value="ENSACOP00000005912.1"/>
    <property type="gene ID" value="ENSACOG00000004043.1"/>
</dbReference>
<comment type="similarity">
    <text evidence="1">Belongs to the liprin family. Liprin-beta subfamily.</text>
</comment>
<dbReference type="PROSITE" id="PS50105">
    <property type="entry name" value="SAM_DOMAIN"/>
    <property type="match status" value="2"/>
</dbReference>
<dbReference type="Pfam" id="PF00536">
    <property type="entry name" value="SAM_1"/>
    <property type="match status" value="2"/>
</dbReference>
<protein>
    <submittedName>
        <fullName evidence="9">PPFIA binding protein 1</fullName>
    </submittedName>
</protein>
<dbReference type="InterPro" id="IPR037619">
    <property type="entry name" value="LIPB1/2_SAM_3rd"/>
</dbReference>
<keyword evidence="10" id="KW-1185">Reference proteome</keyword>
<sequence>MMSDASDMLAAALEQMDGIIAGSKALEYSNGIFDCQSPTSPFMGSLRALHLVEDLRGLLEMMEADEREGLRCQVPDSTAVALIEWLQSQMTNGHISGNGDVYQERLARLENDKESLELLSRTSLETQKLDLMAEISTLKLKLTSVEKDRLDYEDRFRDTEDLIQEINELRLRVGEMDNERLQYEKKLKTTKDELLALKDKLEQKEAEVKRLQEKLVCKLKGEGIEILDRDIEVQKMKKAVESLMAANEEKDRKIEELRQSLNRYKKVQDMVILAQGKESDSEDFLNSGSVSTALLDTTSLTDPEKSPSPTPVTASPVHDEFNVNIHEEVSFFLPHLMPSLLKNIVLQVKPPVEGNNFATLPPKSPSHGGTGDEDAFGTRKTRSSFGRGFFKIKNSKRTASAPNLAETEKGSADNLDLAGLPPCTKETDSLQMTPPSPDSRKKARGIKRLFGKLKRSQSTTFNPDDMSETEFKRGGTRATAGPRLGWSRDLGQSHNELDMPFAKWTKEQVCNWLQDQGLGSYISNGRHWILSGQTLLQASQQDLEKELGIKHPLHRKKLQLALQALGSEEENNHGKLDYHWVTRWLDDIGLPQYKTQFDEGKVDGRMLHYMSVDDLLSLKVVSVLHHLSIKRAIQVLRINNFEPNCLRRRPSDENNVTPSEVTQWTNHRVMEWLRSVDLAEYAPNLRGSGVHGGLMVLEPRFNVETMAQLLNIPPNKTLLRRHLATHFNLLIGQEAQQQKREAMESPDYVLLTATAKVKPKKLAFSSFGSLRKKKQDDVEEYVCPMELGQASGSGSKKGFKPGLDIRVYEDDDLDRLEQMEDSEGTVRQIGVFSEGINNLTVRLKSGVCGIRSLFL</sequence>
<comment type="function">
    <text evidence="5">May regulate the disassembly of focal adhesions. Did not bind receptor-like tyrosine phosphatases type 2A.</text>
</comment>
<reference evidence="9" key="1">
    <citation type="submission" date="2025-08" db="UniProtKB">
        <authorList>
            <consortium name="Ensembl"/>
        </authorList>
    </citation>
    <scope>IDENTIFICATION</scope>
</reference>
<dbReference type="Pfam" id="PF07647">
    <property type="entry name" value="SAM_2"/>
    <property type="match status" value="1"/>
</dbReference>
<dbReference type="InterPro" id="IPR037617">
    <property type="entry name" value="LIPB1/2_SAM_1"/>
</dbReference>
<accession>A0A8B9IU95</accession>
<dbReference type="FunFam" id="1.10.150.50:FF:000007">
    <property type="entry name" value="Liprin-beta-1 isoform 1"/>
    <property type="match status" value="1"/>
</dbReference>
<evidence type="ECO:0000256" key="7">
    <source>
        <dbReference type="SAM" id="MobiDB-lite"/>
    </source>
</evidence>
<proteinExistence type="inferred from homology"/>
<evidence type="ECO:0000256" key="5">
    <source>
        <dbReference type="ARBA" id="ARBA00060046"/>
    </source>
</evidence>
<dbReference type="InterPro" id="IPR001660">
    <property type="entry name" value="SAM"/>
</dbReference>
<feature type="region of interest" description="Disordered" evidence="7">
    <location>
        <begin position="456"/>
        <end position="491"/>
    </location>
</feature>
<dbReference type="SMART" id="SM00454">
    <property type="entry name" value="SAM"/>
    <property type="match status" value="3"/>
</dbReference>
<dbReference type="CDD" id="cd09569">
    <property type="entry name" value="SAM_liprin-beta1_2_repeat3"/>
    <property type="match status" value="1"/>
</dbReference>
<dbReference type="AlphaFoldDB" id="A0A8B9IU95"/>
<dbReference type="SUPFAM" id="SSF47769">
    <property type="entry name" value="SAM/Pointed domain"/>
    <property type="match status" value="3"/>
</dbReference>
<dbReference type="FunFam" id="1.10.150.50:FF:000017">
    <property type="entry name" value="Liprin-beta-1 isoform 1"/>
    <property type="match status" value="1"/>
</dbReference>
<dbReference type="InterPro" id="IPR029515">
    <property type="entry name" value="Liprin"/>
</dbReference>
<evidence type="ECO:0000256" key="4">
    <source>
        <dbReference type="ARBA" id="ARBA00023054"/>
    </source>
</evidence>
<dbReference type="PANTHER" id="PTHR12587">
    <property type="entry name" value="LAR INTERACTING PROTEIN LIP -RELATED PROTEIN"/>
    <property type="match status" value="1"/>
</dbReference>
<keyword evidence="4 6" id="KW-0175">Coiled coil</keyword>
<evidence type="ECO:0000256" key="1">
    <source>
        <dbReference type="ARBA" id="ARBA00007547"/>
    </source>
</evidence>
<evidence type="ECO:0000256" key="3">
    <source>
        <dbReference type="ARBA" id="ARBA00022737"/>
    </source>
</evidence>
<reference evidence="9" key="2">
    <citation type="submission" date="2025-09" db="UniProtKB">
        <authorList>
            <consortium name="Ensembl"/>
        </authorList>
    </citation>
    <scope>IDENTIFICATION</scope>
</reference>
<evidence type="ECO:0000256" key="2">
    <source>
        <dbReference type="ARBA" id="ARBA00022553"/>
    </source>
</evidence>
<evidence type="ECO:0000313" key="10">
    <source>
        <dbReference type="Proteomes" id="UP000694522"/>
    </source>
</evidence>